<dbReference type="EMBL" id="CAJNNV010027867">
    <property type="protein sequence ID" value="CAE8622000.1"/>
    <property type="molecule type" value="Genomic_DNA"/>
</dbReference>
<gene>
    <name evidence="1" type="ORF">PGLA1383_LOCUS39517</name>
</gene>
<dbReference type="InterPro" id="IPR013083">
    <property type="entry name" value="Znf_RING/FYVE/PHD"/>
</dbReference>
<reference evidence="1" key="1">
    <citation type="submission" date="2021-02" db="EMBL/GenBank/DDBJ databases">
        <authorList>
            <person name="Dougan E. K."/>
            <person name="Rhodes N."/>
            <person name="Thang M."/>
            <person name="Chan C."/>
        </authorList>
    </citation>
    <scope>NUCLEOTIDE SEQUENCE</scope>
</reference>
<comment type="caution">
    <text evidence="1">The sequence shown here is derived from an EMBL/GenBank/DDBJ whole genome shotgun (WGS) entry which is preliminary data.</text>
</comment>
<keyword evidence="2" id="KW-1185">Reference proteome</keyword>
<evidence type="ECO:0000313" key="2">
    <source>
        <dbReference type="Proteomes" id="UP000654075"/>
    </source>
</evidence>
<organism evidence="1 2">
    <name type="scientific">Polarella glacialis</name>
    <name type="common">Dinoflagellate</name>
    <dbReference type="NCBI Taxonomy" id="89957"/>
    <lineage>
        <taxon>Eukaryota</taxon>
        <taxon>Sar</taxon>
        <taxon>Alveolata</taxon>
        <taxon>Dinophyceae</taxon>
        <taxon>Suessiales</taxon>
        <taxon>Suessiaceae</taxon>
        <taxon>Polarella</taxon>
    </lineage>
</organism>
<proteinExistence type="predicted"/>
<name>A0A813G756_POLGL</name>
<dbReference type="AlphaFoldDB" id="A0A813G756"/>
<dbReference type="CDD" id="cd16448">
    <property type="entry name" value="RING-H2"/>
    <property type="match status" value="1"/>
</dbReference>
<sequence length="527" mass="60638">VKSSSGCSGQGLPSHQHTVEGVLLEGDIGEGLPDGHVMHVGADGFLDMGEMDHVCGARQEDIDKLRTEVLKSVAALGSQSTCLICQEDFASGASVAWLPCGHVMHKARTVCTYEYMRQKDNMGKWEPYRLQPQWIQLYGGTYGSVVTGEVLIGFELLHSKFRAELPAMKMWPAYPDEYSPKEHFAKLRKATLHFSLYGLRDLVPTSAGAGDPIVCVKVKKWWQTERDEPKYYQVFFNYKELVEGSDGDNKDDNLHKWRSDALGQVGCRNYEFFQVRRLQIMLPDKAILQPFVTVRVYEKPTEVFGYKMFGDEGALVGESRQPLNKLYPCCWYDGVDLNLNYEYQERKIRAGVTRALLDCEARKSFVEETQEERDRVMEQTRETRRKEQIEVMKSLISMEEEKAEKIDSLALPMELRAYKRIHNEAGYQPQQRERLQLREEHRLNMELMQNFPTRYGEKLSNSAEGTGGPRVSSKLENSRKNVFVPDFWFQNAPLLRNSDIVRLDDDLMDWNFQFGKVHGFVKCAFKL</sequence>
<feature type="non-terminal residue" evidence="1">
    <location>
        <position position="527"/>
    </location>
</feature>
<dbReference type="Gene3D" id="3.30.40.10">
    <property type="entry name" value="Zinc/RING finger domain, C3HC4 (zinc finger)"/>
    <property type="match status" value="1"/>
</dbReference>
<dbReference type="OrthoDB" id="270970at2759"/>
<protein>
    <submittedName>
        <fullName evidence="1">Uncharacterized protein</fullName>
    </submittedName>
</protein>
<dbReference type="SUPFAM" id="SSF57850">
    <property type="entry name" value="RING/U-box"/>
    <property type="match status" value="1"/>
</dbReference>
<evidence type="ECO:0000313" key="1">
    <source>
        <dbReference type="EMBL" id="CAE8622000.1"/>
    </source>
</evidence>
<accession>A0A813G756</accession>
<dbReference type="Proteomes" id="UP000654075">
    <property type="component" value="Unassembled WGS sequence"/>
</dbReference>
<feature type="non-terminal residue" evidence="1">
    <location>
        <position position="1"/>
    </location>
</feature>